<protein>
    <submittedName>
        <fullName evidence="1">Uncharacterized protein</fullName>
    </submittedName>
</protein>
<evidence type="ECO:0000313" key="1">
    <source>
        <dbReference type="EMBL" id="KAJ1190846.1"/>
    </source>
</evidence>
<dbReference type="EMBL" id="JANPWB010000004">
    <property type="protein sequence ID" value="KAJ1190846.1"/>
    <property type="molecule type" value="Genomic_DNA"/>
</dbReference>
<evidence type="ECO:0000313" key="2">
    <source>
        <dbReference type="Proteomes" id="UP001066276"/>
    </source>
</evidence>
<name>A0AAV7UQA4_PLEWA</name>
<sequence>MPELKWTAVSLVSLEDSIKTAMEARSTRADTINKRLMVYMCVKTKPVLPTHFGYTPRIQLLTVRRRKQMLLSRA</sequence>
<dbReference type="Proteomes" id="UP001066276">
    <property type="component" value="Chromosome 2_2"/>
</dbReference>
<keyword evidence="2" id="KW-1185">Reference proteome</keyword>
<dbReference type="AlphaFoldDB" id="A0AAV7UQA4"/>
<gene>
    <name evidence="1" type="ORF">NDU88_000165</name>
</gene>
<proteinExistence type="predicted"/>
<accession>A0AAV7UQA4</accession>
<comment type="caution">
    <text evidence="1">The sequence shown here is derived from an EMBL/GenBank/DDBJ whole genome shotgun (WGS) entry which is preliminary data.</text>
</comment>
<reference evidence="1" key="1">
    <citation type="journal article" date="2022" name="bioRxiv">
        <title>Sequencing and chromosome-scale assembly of the giantPleurodeles waltlgenome.</title>
        <authorList>
            <person name="Brown T."/>
            <person name="Elewa A."/>
            <person name="Iarovenko S."/>
            <person name="Subramanian E."/>
            <person name="Araus A.J."/>
            <person name="Petzold A."/>
            <person name="Susuki M."/>
            <person name="Suzuki K.-i.T."/>
            <person name="Hayashi T."/>
            <person name="Toyoda A."/>
            <person name="Oliveira C."/>
            <person name="Osipova E."/>
            <person name="Leigh N.D."/>
            <person name="Simon A."/>
            <person name="Yun M.H."/>
        </authorList>
    </citation>
    <scope>NUCLEOTIDE SEQUENCE</scope>
    <source>
        <strain evidence="1">20211129_DDA</strain>
        <tissue evidence="1">Liver</tissue>
    </source>
</reference>
<organism evidence="1 2">
    <name type="scientific">Pleurodeles waltl</name>
    <name type="common">Iberian ribbed newt</name>
    <dbReference type="NCBI Taxonomy" id="8319"/>
    <lineage>
        <taxon>Eukaryota</taxon>
        <taxon>Metazoa</taxon>
        <taxon>Chordata</taxon>
        <taxon>Craniata</taxon>
        <taxon>Vertebrata</taxon>
        <taxon>Euteleostomi</taxon>
        <taxon>Amphibia</taxon>
        <taxon>Batrachia</taxon>
        <taxon>Caudata</taxon>
        <taxon>Salamandroidea</taxon>
        <taxon>Salamandridae</taxon>
        <taxon>Pleurodelinae</taxon>
        <taxon>Pleurodeles</taxon>
    </lineage>
</organism>